<accession>A0A061S150</accession>
<dbReference type="EMBL" id="GBEZ01008837">
    <property type="protein sequence ID" value="JAC76724.1"/>
    <property type="molecule type" value="Transcribed_RNA"/>
</dbReference>
<name>A0A061S150_9CHLO</name>
<feature type="region of interest" description="Disordered" evidence="1">
    <location>
        <begin position="43"/>
        <end position="74"/>
    </location>
</feature>
<dbReference type="AlphaFoldDB" id="A0A061S150"/>
<sequence length="115" mass="11761">MSERSSADAFDHPILPPASTVSPFVNLPPSPRGTKLSVCVNRQRIPGSMTEAPPPCPPSSGSTPSSPLPPSPRMLCRPSVCLQPGDPIAAARLLNGRLGDASACPPALGAVPAYP</sequence>
<proteinExistence type="predicted"/>
<feature type="compositionally biased region" description="Basic and acidic residues" evidence="1">
    <location>
        <begin position="1"/>
        <end position="11"/>
    </location>
</feature>
<feature type="non-terminal residue" evidence="2">
    <location>
        <position position="115"/>
    </location>
</feature>
<organism evidence="2">
    <name type="scientific">Tetraselmis sp. GSL018</name>
    <dbReference type="NCBI Taxonomy" id="582737"/>
    <lineage>
        <taxon>Eukaryota</taxon>
        <taxon>Viridiplantae</taxon>
        <taxon>Chlorophyta</taxon>
        <taxon>core chlorophytes</taxon>
        <taxon>Chlorodendrophyceae</taxon>
        <taxon>Chlorodendrales</taxon>
        <taxon>Chlorodendraceae</taxon>
        <taxon>Tetraselmis</taxon>
    </lineage>
</organism>
<reference evidence="2" key="1">
    <citation type="submission" date="2014-05" db="EMBL/GenBank/DDBJ databases">
        <title>The transcriptome of the halophilic microalga Tetraselmis sp. GSL018 isolated from the Great Salt Lake, Utah.</title>
        <authorList>
            <person name="Jinkerson R.E."/>
            <person name="D'Adamo S."/>
            <person name="Posewitz M.C."/>
        </authorList>
    </citation>
    <scope>NUCLEOTIDE SEQUENCE</scope>
    <source>
        <strain evidence="2">GSL018</strain>
    </source>
</reference>
<evidence type="ECO:0000313" key="2">
    <source>
        <dbReference type="EMBL" id="JAC76724.1"/>
    </source>
</evidence>
<feature type="region of interest" description="Disordered" evidence="1">
    <location>
        <begin position="1"/>
        <end position="26"/>
    </location>
</feature>
<protein>
    <submittedName>
        <fullName evidence="2">Uncharacterized protein</fullName>
    </submittedName>
</protein>
<gene>
    <name evidence="2" type="ORF">TSPGSL018_19417</name>
</gene>
<evidence type="ECO:0000256" key="1">
    <source>
        <dbReference type="SAM" id="MobiDB-lite"/>
    </source>
</evidence>